<evidence type="ECO:0000313" key="1">
    <source>
        <dbReference type="EMBL" id="MBB4117872.1"/>
    </source>
</evidence>
<accession>A0A840EF97</accession>
<dbReference type="Proteomes" id="UP000553034">
    <property type="component" value="Unassembled WGS sequence"/>
</dbReference>
<dbReference type="RefSeq" id="WP_183475527.1">
    <property type="nucleotide sequence ID" value="NZ_JACIFO010000001.1"/>
</dbReference>
<dbReference type="EMBL" id="JACIFO010000001">
    <property type="protein sequence ID" value="MBB4117872.1"/>
    <property type="molecule type" value="Genomic_DNA"/>
</dbReference>
<proteinExistence type="predicted"/>
<gene>
    <name evidence="1" type="ORF">GGR32_000144</name>
</gene>
<name>A0A840EF97_9FLAO</name>
<evidence type="ECO:0000313" key="2">
    <source>
        <dbReference type="Proteomes" id="UP000553034"/>
    </source>
</evidence>
<organism evidence="1 2">
    <name type="scientific">Mesonia hippocampi</name>
    <dbReference type="NCBI Taxonomy" id="1628250"/>
    <lineage>
        <taxon>Bacteria</taxon>
        <taxon>Pseudomonadati</taxon>
        <taxon>Bacteroidota</taxon>
        <taxon>Flavobacteriia</taxon>
        <taxon>Flavobacteriales</taxon>
        <taxon>Flavobacteriaceae</taxon>
        <taxon>Mesonia</taxon>
    </lineage>
</organism>
<protein>
    <recommendedName>
        <fullName evidence="3">DUF3168 domain-containing protein</fullName>
    </recommendedName>
</protein>
<dbReference type="AlphaFoldDB" id="A0A840EF97"/>
<evidence type="ECO:0008006" key="3">
    <source>
        <dbReference type="Google" id="ProtNLM"/>
    </source>
</evidence>
<keyword evidence="2" id="KW-1185">Reference proteome</keyword>
<reference evidence="1 2" key="1">
    <citation type="submission" date="2020-08" db="EMBL/GenBank/DDBJ databases">
        <title>Genomic Encyclopedia of Type Strains, Phase IV (KMG-IV): sequencing the most valuable type-strain genomes for metagenomic binning, comparative biology and taxonomic classification.</title>
        <authorList>
            <person name="Goeker M."/>
        </authorList>
    </citation>
    <scope>NUCLEOTIDE SEQUENCE [LARGE SCALE GENOMIC DNA]</scope>
    <source>
        <strain evidence="1 2">DSM 29568</strain>
    </source>
</reference>
<comment type="caution">
    <text evidence="1">The sequence shown here is derived from an EMBL/GenBank/DDBJ whole genome shotgun (WGS) entry which is preliminary data.</text>
</comment>
<sequence length="151" mass="17172">MSVRKKIHDPIAAQLTSMETFTMVDMWKAQLTPSKNSFKAGFPAAFISIGNIAWEDGINNAKEGSVTVNVYLFFDKYGDTFETAVDKEESFSIMETMEAASEKIHWLEDEVFSEITQTAEVDLTERYGRPAYMLSFSTLVYKQIKPTVHVY</sequence>